<dbReference type="AlphaFoldDB" id="A0A0E9WNY4"/>
<protein>
    <submittedName>
        <fullName evidence="1">Uncharacterized protein</fullName>
    </submittedName>
</protein>
<proteinExistence type="predicted"/>
<dbReference type="EMBL" id="GBXM01017322">
    <property type="protein sequence ID" value="JAH91255.1"/>
    <property type="molecule type" value="Transcribed_RNA"/>
</dbReference>
<sequence length="55" mass="6301">MPPHLHTYIHERLSHKITSDNLYRPGGKLCILNLKLPNCHFLNLKTAATCQLMTC</sequence>
<name>A0A0E9WNY4_ANGAN</name>
<accession>A0A0E9WNY4</accession>
<reference evidence="1" key="1">
    <citation type="submission" date="2014-11" db="EMBL/GenBank/DDBJ databases">
        <authorList>
            <person name="Amaro Gonzalez C."/>
        </authorList>
    </citation>
    <scope>NUCLEOTIDE SEQUENCE</scope>
</reference>
<reference evidence="1" key="2">
    <citation type="journal article" date="2015" name="Fish Shellfish Immunol.">
        <title>Early steps in the European eel (Anguilla anguilla)-Vibrio vulnificus interaction in the gills: Role of the RtxA13 toxin.</title>
        <authorList>
            <person name="Callol A."/>
            <person name="Pajuelo D."/>
            <person name="Ebbesson L."/>
            <person name="Teles M."/>
            <person name="MacKenzie S."/>
            <person name="Amaro C."/>
        </authorList>
    </citation>
    <scope>NUCLEOTIDE SEQUENCE</scope>
</reference>
<organism evidence="1">
    <name type="scientific">Anguilla anguilla</name>
    <name type="common">European freshwater eel</name>
    <name type="synonym">Muraena anguilla</name>
    <dbReference type="NCBI Taxonomy" id="7936"/>
    <lineage>
        <taxon>Eukaryota</taxon>
        <taxon>Metazoa</taxon>
        <taxon>Chordata</taxon>
        <taxon>Craniata</taxon>
        <taxon>Vertebrata</taxon>
        <taxon>Euteleostomi</taxon>
        <taxon>Actinopterygii</taxon>
        <taxon>Neopterygii</taxon>
        <taxon>Teleostei</taxon>
        <taxon>Anguilliformes</taxon>
        <taxon>Anguillidae</taxon>
        <taxon>Anguilla</taxon>
    </lineage>
</organism>
<evidence type="ECO:0000313" key="1">
    <source>
        <dbReference type="EMBL" id="JAH91255.1"/>
    </source>
</evidence>